<sequence length="111" mass="12384">MSARGRLLHRNHSGRERDHEAATGRRKRHLWQRCVQDHVSLRHRATAALRCQVQLPAGRRRRLPGIPSSLSNPNQTGTQIRSASGGETAIRRVLLGIGPIGPRPHRKDAST</sequence>
<feature type="region of interest" description="Disordered" evidence="1">
    <location>
        <begin position="1"/>
        <end position="27"/>
    </location>
</feature>
<proteinExistence type="predicted"/>
<reference evidence="2" key="1">
    <citation type="submission" date="2021-05" db="EMBL/GenBank/DDBJ databases">
        <authorList>
            <person name="Alioto T."/>
            <person name="Alioto T."/>
            <person name="Gomez Garrido J."/>
        </authorList>
    </citation>
    <scope>NUCLEOTIDE SEQUENCE</scope>
</reference>
<evidence type="ECO:0000256" key="1">
    <source>
        <dbReference type="SAM" id="MobiDB-lite"/>
    </source>
</evidence>
<dbReference type="EMBL" id="HBUE01070869">
    <property type="protein sequence ID" value="CAG6472554.1"/>
    <property type="molecule type" value="Transcribed_RNA"/>
</dbReference>
<evidence type="ECO:0000313" key="2">
    <source>
        <dbReference type="EMBL" id="CAG6472554.1"/>
    </source>
</evidence>
<feature type="region of interest" description="Disordered" evidence="1">
    <location>
        <begin position="60"/>
        <end position="85"/>
    </location>
</feature>
<dbReference type="AlphaFoldDB" id="A0A8D8BAR2"/>
<protein>
    <submittedName>
        <fullName evidence="2">(northern house mosquito) hypothetical protein</fullName>
    </submittedName>
</protein>
<accession>A0A8D8BAR2</accession>
<feature type="compositionally biased region" description="Polar residues" evidence="1">
    <location>
        <begin position="68"/>
        <end position="82"/>
    </location>
</feature>
<organism evidence="2">
    <name type="scientific">Culex pipiens</name>
    <name type="common">House mosquito</name>
    <dbReference type="NCBI Taxonomy" id="7175"/>
    <lineage>
        <taxon>Eukaryota</taxon>
        <taxon>Metazoa</taxon>
        <taxon>Ecdysozoa</taxon>
        <taxon>Arthropoda</taxon>
        <taxon>Hexapoda</taxon>
        <taxon>Insecta</taxon>
        <taxon>Pterygota</taxon>
        <taxon>Neoptera</taxon>
        <taxon>Endopterygota</taxon>
        <taxon>Diptera</taxon>
        <taxon>Nematocera</taxon>
        <taxon>Culicoidea</taxon>
        <taxon>Culicidae</taxon>
        <taxon>Culicinae</taxon>
        <taxon>Culicini</taxon>
        <taxon>Culex</taxon>
        <taxon>Culex</taxon>
    </lineage>
</organism>
<name>A0A8D8BAR2_CULPI</name>
<feature type="compositionally biased region" description="Basic and acidic residues" evidence="1">
    <location>
        <begin position="13"/>
        <end position="23"/>
    </location>
</feature>
<feature type="compositionally biased region" description="Basic residues" evidence="1">
    <location>
        <begin position="1"/>
        <end position="12"/>
    </location>
</feature>